<evidence type="ECO:0000256" key="1">
    <source>
        <dbReference type="ARBA" id="ARBA00004651"/>
    </source>
</evidence>
<comment type="similarity">
    <text evidence="2 15">Belongs to the cation transport ATPase (P-type) (TC 3.A.3) family. Type IB subfamily.</text>
</comment>
<feature type="transmembrane region" description="Helical" evidence="15">
    <location>
        <begin position="103"/>
        <end position="133"/>
    </location>
</feature>
<dbReference type="Proteomes" id="UP000198661">
    <property type="component" value="Unassembled WGS sequence"/>
</dbReference>
<dbReference type="PRINTS" id="PR00941">
    <property type="entry name" value="CDATPASE"/>
</dbReference>
<dbReference type="Gene3D" id="2.70.150.10">
    <property type="entry name" value="Calcium-transporting ATPase, cytoplasmic transduction domain A"/>
    <property type="match status" value="1"/>
</dbReference>
<dbReference type="Gene3D" id="3.40.1110.10">
    <property type="entry name" value="Calcium-transporting ATPase, cytoplasmic domain N"/>
    <property type="match status" value="1"/>
</dbReference>
<gene>
    <name evidence="17" type="ORF">SAMN04488025_12132</name>
</gene>
<keyword evidence="11" id="KW-1278">Translocase</keyword>
<protein>
    <submittedName>
        <fullName evidence="17">Cd2+/Zn2+-exporting ATPase</fullName>
    </submittedName>
</protein>
<keyword evidence="9 15" id="KW-0067">ATP-binding</keyword>
<keyword evidence="3" id="KW-0813">Transport</keyword>
<evidence type="ECO:0000256" key="14">
    <source>
        <dbReference type="ARBA" id="ARBA00023136"/>
    </source>
</evidence>
<evidence type="ECO:0000259" key="16">
    <source>
        <dbReference type="Pfam" id="PF00122"/>
    </source>
</evidence>
<dbReference type="SUPFAM" id="SSF81665">
    <property type="entry name" value="Calcium ATPase, transmembrane domain M"/>
    <property type="match status" value="1"/>
</dbReference>
<dbReference type="AlphaFoldDB" id="A0A1I2Q3S6"/>
<keyword evidence="4 15" id="KW-1003">Cell membrane</keyword>
<keyword evidence="18" id="KW-1185">Reference proteome</keyword>
<evidence type="ECO:0000256" key="2">
    <source>
        <dbReference type="ARBA" id="ARBA00006024"/>
    </source>
</evidence>
<dbReference type="PRINTS" id="PR00119">
    <property type="entry name" value="CATATPASE"/>
</dbReference>
<dbReference type="NCBIfam" id="TIGR01512">
    <property type="entry name" value="ATPase-IB2_Cd"/>
    <property type="match status" value="1"/>
</dbReference>
<dbReference type="InterPro" id="IPR023299">
    <property type="entry name" value="ATPase_P-typ_cyto_dom_N"/>
</dbReference>
<keyword evidence="5" id="KW-0597">Phosphoprotein</keyword>
<dbReference type="NCBIfam" id="TIGR01511">
    <property type="entry name" value="ATPase-IB1_Cu"/>
    <property type="match status" value="1"/>
</dbReference>
<dbReference type="Gene3D" id="3.40.50.1000">
    <property type="entry name" value="HAD superfamily/HAD-like"/>
    <property type="match status" value="1"/>
</dbReference>
<dbReference type="SUPFAM" id="SSF56784">
    <property type="entry name" value="HAD-like"/>
    <property type="match status" value="1"/>
</dbReference>
<dbReference type="PANTHER" id="PTHR43079">
    <property type="entry name" value="PROBABLE CADMIUM/ZINC-TRANSPORTING ATPASE HMA1"/>
    <property type="match status" value="1"/>
</dbReference>
<dbReference type="GO" id="GO:0019829">
    <property type="term" value="F:ATPase-coupled monoatomic cation transmembrane transporter activity"/>
    <property type="evidence" value="ECO:0007669"/>
    <property type="project" value="InterPro"/>
</dbReference>
<dbReference type="OrthoDB" id="9813266at2"/>
<feature type="domain" description="P-type ATPase A" evidence="16">
    <location>
        <begin position="150"/>
        <end position="251"/>
    </location>
</feature>
<dbReference type="Pfam" id="PF00702">
    <property type="entry name" value="Hydrolase"/>
    <property type="match status" value="1"/>
</dbReference>
<keyword evidence="7 15" id="KW-0479">Metal-binding</keyword>
<dbReference type="EMBL" id="FOOK01000021">
    <property type="protein sequence ID" value="SFG22019.1"/>
    <property type="molecule type" value="Genomic_DNA"/>
</dbReference>
<dbReference type="InterPro" id="IPR051949">
    <property type="entry name" value="Cation_Transport_ATPase"/>
</dbReference>
<feature type="transmembrane region" description="Helical" evidence="15">
    <location>
        <begin position="606"/>
        <end position="624"/>
    </location>
</feature>
<feature type="transmembrane region" description="Helical" evidence="15">
    <location>
        <begin position="298"/>
        <end position="322"/>
    </location>
</feature>
<comment type="subcellular location">
    <subcellularLocation>
        <location evidence="1">Cell membrane</location>
        <topology evidence="1">Multi-pass membrane protein</topology>
    </subcellularLocation>
</comment>
<feature type="transmembrane region" description="Helical" evidence="15">
    <location>
        <begin position="39"/>
        <end position="60"/>
    </location>
</feature>
<dbReference type="InterPro" id="IPR027256">
    <property type="entry name" value="P-typ_ATPase_IB"/>
</dbReference>
<dbReference type="SFLD" id="SFLDG00002">
    <property type="entry name" value="C1.7:_P-type_atpase_like"/>
    <property type="match status" value="1"/>
</dbReference>
<keyword evidence="12 15" id="KW-1133">Transmembrane helix</keyword>
<evidence type="ECO:0000256" key="15">
    <source>
        <dbReference type="RuleBase" id="RU362081"/>
    </source>
</evidence>
<dbReference type="RefSeq" id="WP_092039215.1">
    <property type="nucleotide sequence ID" value="NZ_FOOK01000021.1"/>
</dbReference>
<dbReference type="InterPro" id="IPR008250">
    <property type="entry name" value="ATPase_P-typ_transduc_dom_A_sf"/>
</dbReference>
<evidence type="ECO:0000256" key="7">
    <source>
        <dbReference type="ARBA" id="ARBA00022723"/>
    </source>
</evidence>
<dbReference type="CDD" id="cd07551">
    <property type="entry name" value="P-type_ATPase_HM_ZosA_PfeT-like"/>
    <property type="match status" value="1"/>
</dbReference>
<evidence type="ECO:0000256" key="4">
    <source>
        <dbReference type="ARBA" id="ARBA00022475"/>
    </source>
</evidence>
<sequence length="655" mass="70642">MIINRREAVGNVNGLAKTCSEPSVFRSAKEPKEVRESVFMRYGEGIAAAVCGVLTLVAWLGESRLGWVSTLLYLLAYAVGGYAKGKEGILTLSQERKLDVNLLMIIAALGAAAIGYWLEGAVLIFIFALSGAMERVAEGKSRKDLSSLMEMKPETALRVDGQRQQVVPIEELRIGDRVLIRPGSRIPVDGRVIEGRSAVNQASITGESLPVDKGEGDEVFAGTMNGRGSLLVEVTRLADESLFSKIIRLVEKAQNEVPRSQRVIERLERWYVTSVLVVTGILMTVPPLLFSWNWSDAFYRAMVFLVVASPCAVMASIMPAVLSAMSNGARKGVLFKGSMVLEGLSGVKVVAFDKTGTLTEGRLQVTDVIPVAGEYGEEEILRIAATIESVSEHPIAQAIVAQARQRGMELKRPSRFESMPGKGVVAEWNGGTWKVGKPAFVEGGELAGENGRIIDRLDREGKTVVGIASEEGVVGWIALQDRIRPEAKAAVSRLKRMGIRVVMLTGDRRSTGEAIGNRIGVDEVYAELLPEDKVRLIQELEKKYGRVAMAGDGVNDAPALATASVGIAMGRAGTDVALDVADVVLMNDDLDRVATTLSLGRRTRNVIVQNLVFASLVIFSLILANFGGHISLPFGVVGHEGSTILVILNGLRLLR</sequence>
<dbReference type="STRING" id="201973.SAMN04488025_12132"/>
<evidence type="ECO:0000313" key="18">
    <source>
        <dbReference type="Proteomes" id="UP000198661"/>
    </source>
</evidence>
<dbReference type="InterPro" id="IPR036412">
    <property type="entry name" value="HAD-like_sf"/>
</dbReference>
<reference evidence="17 18" key="1">
    <citation type="submission" date="2016-10" db="EMBL/GenBank/DDBJ databases">
        <authorList>
            <person name="de Groot N.N."/>
        </authorList>
    </citation>
    <scope>NUCLEOTIDE SEQUENCE [LARGE SCALE GENOMIC DNA]</scope>
    <source>
        <strain evidence="17 18">DSM 44945</strain>
    </source>
</reference>
<evidence type="ECO:0000256" key="11">
    <source>
        <dbReference type="ARBA" id="ARBA00022967"/>
    </source>
</evidence>
<dbReference type="InterPro" id="IPR001757">
    <property type="entry name" value="P_typ_ATPase"/>
</dbReference>
<name>A0A1I2Q3S6_9BACL</name>
<evidence type="ECO:0000256" key="5">
    <source>
        <dbReference type="ARBA" id="ARBA00022553"/>
    </source>
</evidence>
<feature type="transmembrane region" description="Helical" evidence="15">
    <location>
        <begin position="270"/>
        <end position="292"/>
    </location>
</feature>
<keyword evidence="6 15" id="KW-0812">Transmembrane</keyword>
<evidence type="ECO:0000256" key="3">
    <source>
        <dbReference type="ARBA" id="ARBA00022448"/>
    </source>
</evidence>
<dbReference type="InterPro" id="IPR023298">
    <property type="entry name" value="ATPase_P-typ_TM_dom_sf"/>
</dbReference>
<dbReference type="SUPFAM" id="SSF81653">
    <property type="entry name" value="Calcium ATPase, transduction domain A"/>
    <property type="match status" value="1"/>
</dbReference>
<dbReference type="SFLD" id="SFLDS00003">
    <property type="entry name" value="Haloacid_Dehalogenase"/>
    <property type="match status" value="1"/>
</dbReference>
<keyword evidence="13" id="KW-0406">Ion transport</keyword>
<proteinExistence type="inferred from homology"/>
<dbReference type="GO" id="GO:0016887">
    <property type="term" value="F:ATP hydrolysis activity"/>
    <property type="evidence" value="ECO:0007669"/>
    <property type="project" value="InterPro"/>
</dbReference>
<dbReference type="PROSITE" id="PS00154">
    <property type="entry name" value="ATPASE_E1_E2"/>
    <property type="match status" value="1"/>
</dbReference>
<dbReference type="GO" id="GO:0046872">
    <property type="term" value="F:metal ion binding"/>
    <property type="evidence" value="ECO:0007669"/>
    <property type="project" value="UniProtKB-KW"/>
</dbReference>
<evidence type="ECO:0000256" key="10">
    <source>
        <dbReference type="ARBA" id="ARBA00022842"/>
    </source>
</evidence>
<dbReference type="GO" id="GO:0005886">
    <property type="term" value="C:plasma membrane"/>
    <property type="evidence" value="ECO:0007669"/>
    <property type="project" value="UniProtKB-SubCell"/>
</dbReference>
<dbReference type="NCBIfam" id="TIGR01494">
    <property type="entry name" value="ATPase_P-type"/>
    <property type="match status" value="1"/>
</dbReference>
<dbReference type="SFLD" id="SFLDF00027">
    <property type="entry name" value="p-type_atpase"/>
    <property type="match status" value="1"/>
</dbReference>
<keyword evidence="14 15" id="KW-0472">Membrane</keyword>
<accession>A0A1I2Q3S6</accession>
<evidence type="ECO:0000256" key="6">
    <source>
        <dbReference type="ARBA" id="ARBA00022692"/>
    </source>
</evidence>
<keyword evidence="8 15" id="KW-0547">Nucleotide-binding</keyword>
<evidence type="ECO:0000256" key="8">
    <source>
        <dbReference type="ARBA" id="ARBA00022741"/>
    </source>
</evidence>
<dbReference type="FunFam" id="2.70.150.10:FF:000002">
    <property type="entry name" value="Copper-transporting ATPase 1, putative"/>
    <property type="match status" value="1"/>
</dbReference>
<dbReference type="InterPro" id="IPR044492">
    <property type="entry name" value="P_typ_ATPase_HD_dom"/>
</dbReference>
<dbReference type="PANTHER" id="PTHR43079:SF1">
    <property type="entry name" value="CADMIUM_ZINC-TRANSPORTING ATPASE HMA1, CHLOROPLASTIC-RELATED"/>
    <property type="match status" value="1"/>
</dbReference>
<evidence type="ECO:0000256" key="12">
    <source>
        <dbReference type="ARBA" id="ARBA00022989"/>
    </source>
</evidence>
<evidence type="ECO:0000256" key="9">
    <source>
        <dbReference type="ARBA" id="ARBA00022840"/>
    </source>
</evidence>
<dbReference type="FunFam" id="3.40.50.1000:FF:000020">
    <property type="entry name" value="Probable cation-transporting P-type ATPase"/>
    <property type="match status" value="1"/>
</dbReference>
<dbReference type="InterPro" id="IPR018303">
    <property type="entry name" value="ATPase_P-typ_P_site"/>
</dbReference>
<dbReference type="NCBIfam" id="TIGR01525">
    <property type="entry name" value="ATPase-IB_hvy"/>
    <property type="match status" value="1"/>
</dbReference>
<evidence type="ECO:0000256" key="13">
    <source>
        <dbReference type="ARBA" id="ARBA00023065"/>
    </source>
</evidence>
<dbReference type="InterPro" id="IPR059000">
    <property type="entry name" value="ATPase_P-type_domA"/>
</dbReference>
<evidence type="ECO:0000313" key="17">
    <source>
        <dbReference type="EMBL" id="SFG22019.1"/>
    </source>
</evidence>
<organism evidence="17 18">
    <name type="scientific">Planifilum fulgidum</name>
    <dbReference type="NCBI Taxonomy" id="201973"/>
    <lineage>
        <taxon>Bacteria</taxon>
        <taxon>Bacillati</taxon>
        <taxon>Bacillota</taxon>
        <taxon>Bacilli</taxon>
        <taxon>Bacillales</taxon>
        <taxon>Thermoactinomycetaceae</taxon>
        <taxon>Planifilum</taxon>
    </lineage>
</organism>
<dbReference type="InterPro" id="IPR023214">
    <property type="entry name" value="HAD_sf"/>
</dbReference>
<dbReference type="GO" id="GO:0005524">
    <property type="term" value="F:ATP binding"/>
    <property type="evidence" value="ECO:0007669"/>
    <property type="project" value="UniProtKB-UniRule"/>
</dbReference>
<keyword evidence="10" id="KW-0460">Magnesium</keyword>
<dbReference type="Pfam" id="PF00122">
    <property type="entry name" value="E1-E2_ATPase"/>
    <property type="match status" value="1"/>
</dbReference>